<sequence>MSEETVLHDRRDGYSILSLNRPERLNAFNELQHRQLRAALEACAQDDDCRAIVLTGSGRGFCAGQDLSDRDPSVSGERPDLGKTLETYYNPLVRMIRGMPKPVICAVNGVAAGAGANVAFACDVVLAARSAKFIQAFSKIALVPDAGGTYWLTRLLGEARAKALALTAHPLPAQDAADWGLIWKAVDDDKLMDEAMALAETFAAGPTNAYALTKKAIHAASTNSLDEQLDLERQLQREAGMSDDYKEGVSAFLQKRAPNYRKRSG</sequence>
<dbReference type="InterPro" id="IPR001753">
    <property type="entry name" value="Enoyl-CoA_hydra/iso"/>
</dbReference>
<organism evidence="2 3">
    <name type="scientific">Aquibium oceanicum</name>
    <dbReference type="NCBI Taxonomy" id="1670800"/>
    <lineage>
        <taxon>Bacteria</taxon>
        <taxon>Pseudomonadati</taxon>
        <taxon>Pseudomonadota</taxon>
        <taxon>Alphaproteobacteria</taxon>
        <taxon>Hyphomicrobiales</taxon>
        <taxon>Phyllobacteriaceae</taxon>
        <taxon>Aquibium</taxon>
    </lineage>
</organism>
<dbReference type="GO" id="GO:0010124">
    <property type="term" value="P:phenylacetate catabolic process"/>
    <property type="evidence" value="ECO:0007669"/>
    <property type="project" value="InterPro"/>
</dbReference>
<evidence type="ECO:0000313" key="2">
    <source>
        <dbReference type="EMBL" id="APH73538.1"/>
    </source>
</evidence>
<dbReference type="AlphaFoldDB" id="A0A1L3SVX7"/>
<dbReference type="EMBL" id="CP018171">
    <property type="protein sequence ID" value="APH73538.1"/>
    <property type="molecule type" value="Genomic_DNA"/>
</dbReference>
<evidence type="ECO:0000313" key="3">
    <source>
        <dbReference type="Proteomes" id="UP000182840"/>
    </source>
</evidence>
<dbReference type="GO" id="GO:0016853">
    <property type="term" value="F:isomerase activity"/>
    <property type="evidence" value="ECO:0007669"/>
    <property type="project" value="UniProtKB-KW"/>
</dbReference>
<dbReference type="NCBIfam" id="TIGR02280">
    <property type="entry name" value="PaaB1"/>
    <property type="match status" value="1"/>
</dbReference>
<dbReference type="SUPFAM" id="SSF52096">
    <property type="entry name" value="ClpP/crotonase"/>
    <property type="match status" value="1"/>
</dbReference>
<dbReference type="STRING" id="1670800.BSQ44_20805"/>
<accession>A0A1L3SVX7</accession>
<dbReference type="OrthoDB" id="9781757at2"/>
<dbReference type="PANTHER" id="PTHR43459:SF1">
    <property type="entry name" value="EG:BACN32G11.4 PROTEIN"/>
    <property type="match status" value="1"/>
</dbReference>
<dbReference type="InterPro" id="IPR014748">
    <property type="entry name" value="Enoyl-CoA_hydra_C"/>
</dbReference>
<reference evidence="3" key="1">
    <citation type="submission" date="2016-11" db="EMBL/GenBank/DDBJ databases">
        <title>Mesorhizobium oceanicum sp. nov., isolated from deep seawater in South China Sea.</title>
        <authorList>
            <person name="Fu G.-Y."/>
        </authorList>
    </citation>
    <scope>NUCLEOTIDE SEQUENCE [LARGE SCALE GENOMIC DNA]</scope>
    <source>
        <strain evidence="3">B7</strain>
    </source>
</reference>
<dbReference type="InterPro" id="IPR011968">
    <property type="entry name" value="PaaB1"/>
</dbReference>
<dbReference type="Gene3D" id="3.90.226.10">
    <property type="entry name" value="2-enoyl-CoA Hydratase, Chain A, domain 1"/>
    <property type="match status" value="1"/>
</dbReference>
<evidence type="ECO:0000256" key="1">
    <source>
        <dbReference type="ARBA" id="ARBA00005254"/>
    </source>
</evidence>
<dbReference type="Proteomes" id="UP000182840">
    <property type="component" value="Chromosome"/>
</dbReference>
<dbReference type="KEGG" id="meso:BSQ44_20805"/>
<name>A0A1L3SVX7_9HYPH</name>
<keyword evidence="3" id="KW-1185">Reference proteome</keyword>
<dbReference type="Pfam" id="PF00378">
    <property type="entry name" value="ECH_1"/>
    <property type="match status" value="1"/>
</dbReference>
<gene>
    <name evidence="2" type="ORF">BSQ44_20805</name>
</gene>
<dbReference type="Gene3D" id="1.10.12.10">
    <property type="entry name" value="Lyase 2-enoyl-coa Hydratase, Chain A, domain 2"/>
    <property type="match status" value="1"/>
</dbReference>
<keyword evidence="2" id="KW-0413">Isomerase</keyword>
<dbReference type="RefSeq" id="WP_072607005.1">
    <property type="nucleotide sequence ID" value="NZ_CP018171.1"/>
</dbReference>
<proteinExistence type="inferred from homology"/>
<protein>
    <submittedName>
        <fullName evidence="2">2-(1,2-epoxy-1,2-dihydrophenyl)acetyl-CoA isomerase</fullName>
    </submittedName>
</protein>
<comment type="similarity">
    <text evidence="1">Belongs to the enoyl-CoA hydratase/isomerase family.</text>
</comment>
<dbReference type="InterPro" id="IPR029045">
    <property type="entry name" value="ClpP/crotonase-like_dom_sf"/>
</dbReference>
<dbReference type="PANTHER" id="PTHR43459">
    <property type="entry name" value="ENOYL-COA HYDRATASE"/>
    <property type="match status" value="1"/>
</dbReference>
<dbReference type="CDD" id="cd06558">
    <property type="entry name" value="crotonase-like"/>
    <property type="match status" value="1"/>
</dbReference>